<dbReference type="Proteomes" id="UP000002495">
    <property type="component" value="Chromosome"/>
</dbReference>
<dbReference type="KEGG" id="hhe:HH_1735"/>
<evidence type="ECO:0000313" key="1">
    <source>
        <dbReference type="EMBL" id="AAP78332.1"/>
    </source>
</evidence>
<accession>Q7VFE2</accession>
<dbReference type="EMBL" id="AE017125">
    <property type="protein sequence ID" value="AAP78332.1"/>
    <property type="molecule type" value="Genomic_DNA"/>
</dbReference>
<evidence type="ECO:0000313" key="2">
    <source>
        <dbReference type="Proteomes" id="UP000002495"/>
    </source>
</evidence>
<reference evidence="1 2" key="1">
    <citation type="journal article" date="2003" name="Proc. Natl. Acad. Sci. U.S.A.">
        <title>The complete genome sequence of the carcinogenic bacterium Helicobacter hepaticus.</title>
        <authorList>
            <person name="Suerbaum S."/>
            <person name="Josenhans C."/>
            <person name="Sterzenbach T."/>
            <person name="Drescher B."/>
            <person name="Brandt P."/>
            <person name="Bell M."/>
            <person name="Droege M."/>
            <person name="Fartmann B."/>
            <person name="Fischer H.-P."/>
            <person name="Ge Z."/>
            <person name="Hoerster A."/>
            <person name="Holland R."/>
            <person name="Klein K."/>
            <person name="Koenig J."/>
            <person name="Macko L."/>
            <person name="Mendz G.L."/>
            <person name="Nyakatura G."/>
            <person name="Schauer D.B."/>
            <person name="Shen Z."/>
            <person name="Weber J."/>
            <person name="Frosch M."/>
            <person name="Fox J.G."/>
        </authorList>
    </citation>
    <scope>NUCLEOTIDE SEQUENCE [LARGE SCALE GENOMIC DNA]</scope>
    <source>
        <strain evidence="2">ATCC 51449 / 3B1</strain>
    </source>
</reference>
<proteinExistence type="predicted"/>
<protein>
    <submittedName>
        <fullName evidence="1">Uncharacterized protein</fullName>
    </submittedName>
</protein>
<organism evidence="1 2">
    <name type="scientific">Helicobacter hepaticus (strain ATCC 51449 / 3B1)</name>
    <dbReference type="NCBI Taxonomy" id="235279"/>
    <lineage>
        <taxon>Bacteria</taxon>
        <taxon>Pseudomonadati</taxon>
        <taxon>Campylobacterota</taxon>
        <taxon>Epsilonproteobacteria</taxon>
        <taxon>Campylobacterales</taxon>
        <taxon>Helicobacteraceae</taxon>
        <taxon>Helicobacter</taxon>
    </lineage>
</organism>
<sequence length="35" mass="3949">MLSNPAMSKEFGFWVSWLEICARSDRPTLAAQPAH</sequence>
<dbReference type="AlphaFoldDB" id="Q7VFE2"/>
<dbReference type="HOGENOM" id="CLU_3365330_0_0_7"/>
<name>Q7VFE2_HELHP</name>
<dbReference type="STRING" id="235279.HH_1735"/>
<keyword evidence="2" id="KW-1185">Reference proteome</keyword>
<gene>
    <name evidence="1" type="ordered locus">HH_1735</name>
</gene>